<evidence type="ECO:0000256" key="4">
    <source>
        <dbReference type="SAM" id="SignalP"/>
    </source>
</evidence>
<feature type="domain" description="Glycoside hydrolase family 2 immunoglobulin-like beta-sandwich" evidence="5">
    <location>
        <begin position="198"/>
        <end position="293"/>
    </location>
</feature>
<dbReference type="Gene3D" id="3.20.20.80">
    <property type="entry name" value="Glycosidases"/>
    <property type="match status" value="1"/>
</dbReference>
<feature type="domain" description="Glycoside hydrolase family 2 catalytic" evidence="6">
    <location>
        <begin position="296"/>
        <end position="422"/>
    </location>
</feature>
<feature type="chain" id="PRO_5046205771" evidence="4">
    <location>
        <begin position="23"/>
        <end position="784"/>
    </location>
</feature>
<organism evidence="10 11">
    <name type="scientific">Gaetbulibacter aestuarii</name>
    <dbReference type="NCBI Taxonomy" id="1502358"/>
    <lineage>
        <taxon>Bacteria</taxon>
        <taxon>Pseudomonadati</taxon>
        <taxon>Bacteroidota</taxon>
        <taxon>Flavobacteriia</taxon>
        <taxon>Flavobacteriales</taxon>
        <taxon>Flavobacteriaceae</taxon>
        <taxon>Gaetbulibacter</taxon>
    </lineage>
</organism>
<evidence type="ECO:0000256" key="3">
    <source>
        <dbReference type="ARBA" id="ARBA00023295"/>
    </source>
</evidence>
<evidence type="ECO:0000259" key="7">
    <source>
        <dbReference type="Pfam" id="PF02837"/>
    </source>
</evidence>
<dbReference type="SUPFAM" id="SSF49303">
    <property type="entry name" value="beta-Galactosidase/glucuronidase domain"/>
    <property type="match status" value="1"/>
</dbReference>
<dbReference type="InterPro" id="IPR006104">
    <property type="entry name" value="Glyco_hydro_2_N"/>
</dbReference>
<dbReference type="SUPFAM" id="SSF49785">
    <property type="entry name" value="Galactose-binding domain-like"/>
    <property type="match status" value="1"/>
</dbReference>
<feature type="domain" description="Glycoside hydrolase family 2" evidence="9">
    <location>
        <begin position="691"/>
        <end position="775"/>
    </location>
</feature>
<dbReference type="GO" id="GO:0016787">
    <property type="term" value="F:hydrolase activity"/>
    <property type="evidence" value="ECO:0007669"/>
    <property type="project" value="UniProtKB-KW"/>
</dbReference>
<dbReference type="InterPro" id="IPR006103">
    <property type="entry name" value="Glyco_hydro_2_cat"/>
</dbReference>
<dbReference type="PANTHER" id="PTHR42732:SF1">
    <property type="entry name" value="BETA-MANNOSIDASE"/>
    <property type="match status" value="1"/>
</dbReference>
<gene>
    <name evidence="10" type="ORF">V8G58_10510</name>
</gene>
<dbReference type="PRINTS" id="PR00132">
    <property type="entry name" value="GLHYDRLASE2"/>
</dbReference>
<dbReference type="InterPro" id="IPR017853">
    <property type="entry name" value="GH"/>
</dbReference>
<evidence type="ECO:0000259" key="5">
    <source>
        <dbReference type="Pfam" id="PF00703"/>
    </source>
</evidence>
<keyword evidence="3" id="KW-0326">Glycosidase</keyword>
<evidence type="ECO:0000313" key="11">
    <source>
        <dbReference type="Proteomes" id="UP001610100"/>
    </source>
</evidence>
<accession>A0ABW7N0S4</accession>
<dbReference type="InterPro" id="IPR006101">
    <property type="entry name" value="Glyco_hydro_2"/>
</dbReference>
<evidence type="ECO:0000256" key="1">
    <source>
        <dbReference type="ARBA" id="ARBA00007401"/>
    </source>
</evidence>
<dbReference type="Pfam" id="PF02836">
    <property type="entry name" value="Glyco_hydro_2_C"/>
    <property type="match status" value="1"/>
</dbReference>
<dbReference type="Pfam" id="PF18565">
    <property type="entry name" value="Glyco_hydro2_C5"/>
    <property type="match status" value="1"/>
</dbReference>
<dbReference type="SUPFAM" id="SSF51445">
    <property type="entry name" value="(Trans)glycosidases"/>
    <property type="match status" value="1"/>
</dbReference>
<dbReference type="InterPro" id="IPR040605">
    <property type="entry name" value="Glyco_hydro2_dom5"/>
</dbReference>
<dbReference type="Proteomes" id="UP001610100">
    <property type="component" value="Unassembled WGS sequence"/>
</dbReference>
<dbReference type="InterPro" id="IPR008979">
    <property type="entry name" value="Galactose-bd-like_sf"/>
</dbReference>
<evidence type="ECO:0000259" key="9">
    <source>
        <dbReference type="Pfam" id="PF18565"/>
    </source>
</evidence>
<keyword evidence="4" id="KW-0732">Signal</keyword>
<protein>
    <submittedName>
        <fullName evidence="10">Glycoside hydrolase family 2 TIM barrel-domain containing protein</fullName>
    </submittedName>
</protein>
<dbReference type="PANTHER" id="PTHR42732">
    <property type="entry name" value="BETA-GALACTOSIDASE"/>
    <property type="match status" value="1"/>
</dbReference>
<evidence type="ECO:0000259" key="6">
    <source>
        <dbReference type="Pfam" id="PF02836"/>
    </source>
</evidence>
<evidence type="ECO:0000256" key="2">
    <source>
        <dbReference type="ARBA" id="ARBA00022801"/>
    </source>
</evidence>
<dbReference type="InterPro" id="IPR051913">
    <property type="entry name" value="GH2_Domain-Containing"/>
</dbReference>
<dbReference type="Pfam" id="PF00703">
    <property type="entry name" value="Glyco_hydro_2"/>
    <property type="match status" value="1"/>
</dbReference>
<dbReference type="InterPro" id="IPR013783">
    <property type="entry name" value="Ig-like_fold"/>
</dbReference>
<dbReference type="Pfam" id="PF02837">
    <property type="entry name" value="Glyco_hydro_2_N"/>
    <property type="match status" value="1"/>
</dbReference>
<feature type="domain" description="DUF4982" evidence="8">
    <location>
        <begin position="607"/>
        <end position="671"/>
    </location>
</feature>
<sequence>MRSVFRIFAVCAICLSIFSVPAQNRTKINFGTDWEFKISESIPTDWEKVMLPHTAKIEPLVVNNQFQGTFWYQKTFNAPFSKNQKVFLYFEGVMQMADIWINDQKVCSHTGGYLPFIIDITPYLNKRGKNIIRVKGNNDDNPNFPPGKPLNELDFNYYGGIYRNVYLITTDKLHITNSMEANKAGSGGLYVNFDSISKDNASGVIQTHIKNDYSKDKSVVLNYFLTDKNGKKLEFTSEPFTIKSNSDKEIIQKIQVKNPKLWSISQPNLYQLEVQIISNNQIIDSYCETIGIRKSEIRDDGYYLNNKKLFIRGTNEHQEYPYLGYAISDDAQYRDAVKIKNAGFDFVRMSHYPHAEAFMKACDELGILVMNSLTGWQFFGNEKFQENAIQDIRDMARRDRNHPSVIFWEASLNETGMSKAFMAKASSALKEELKFGNYYSACWIDNPNYDLFIPARQHAKPPNYWNNYANGNKKIFVAEYGDWEYYAQNAGFNQTQFSNLKKEARSSRQLRAHGEERLLQQAFNFQEAANSNRKGKNIIGDANWLMFDYNRGYSNDIESSGISDVFRIPKFSYYFYQSQRDANMKLNPKLNSGPMVKIASYWTEKSPLDLTVYSNCEEVALYLNDSLVTKKSPEITPYNDALKHPPFTFHIKKFIPGTLRAEGYLNGKKVAEYSVKTPQSPTKILLSYDLSSKEINPDFPDMVFVYAKITDHNGTLVPWYNSQISFSIDGEDAKLVGKNPIQAEAGIATIVLRTTRFKKPIIISAKGEGLEPAKLNIENKTKIE</sequence>
<dbReference type="Gene3D" id="2.60.40.10">
    <property type="entry name" value="Immunoglobulins"/>
    <property type="match status" value="3"/>
</dbReference>
<name>A0ABW7N0S4_9FLAO</name>
<dbReference type="Pfam" id="PF16355">
    <property type="entry name" value="DUF4982"/>
    <property type="match status" value="1"/>
</dbReference>
<comment type="caution">
    <text evidence="10">The sequence shown here is derived from an EMBL/GenBank/DDBJ whole genome shotgun (WGS) entry which is preliminary data.</text>
</comment>
<keyword evidence="2 10" id="KW-0378">Hydrolase</keyword>
<dbReference type="EMBL" id="JBAWKB010000003">
    <property type="protein sequence ID" value="MFH6772365.1"/>
    <property type="molecule type" value="Genomic_DNA"/>
</dbReference>
<feature type="signal peptide" evidence="4">
    <location>
        <begin position="1"/>
        <end position="22"/>
    </location>
</feature>
<reference evidence="10 11" key="1">
    <citation type="submission" date="2024-02" db="EMBL/GenBank/DDBJ databases">
        <title>A Gaetbulibacter species isolated from tidal flats and genomic insights of their niches.</title>
        <authorList>
            <person name="Ye Y."/>
        </authorList>
    </citation>
    <scope>NUCLEOTIDE SEQUENCE [LARGE SCALE GENOMIC DNA]</scope>
    <source>
        <strain evidence="10 11">KYW382</strain>
    </source>
</reference>
<feature type="domain" description="Glycosyl hydrolases family 2 sugar binding" evidence="7">
    <location>
        <begin position="64"/>
        <end position="170"/>
    </location>
</feature>
<dbReference type="Gene3D" id="2.60.120.260">
    <property type="entry name" value="Galactose-binding domain-like"/>
    <property type="match status" value="1"/>
</dbReference>
<dbReference type="RefSeq" id="WP_344737811.1">
    <property type="nucleotide sequence ID" value="NZ_BAABAY010000001.1"/>
</dbReference>
<dbReference type="InterPro" id="IPR036156">
    <property type="entry name" value="Beta-gal/glucu_dom_sf"/>
</dbReference>
<dbReference type="InterPro" id="IPR006102">
    <property type="entry name" value="Ig-like_GH2"/>
</dbReference>
<proteinExistence type="inferred from homology"/>
<dbReference type="InterPro" id="IPR032311">
    <property type="entry name" value="DUF4982"/>
</dbReference>
<keyword evidence="11" id="KW-1185">Reference proteome</keyword>
<evidence type="ECO:0000313" key="10">
    <source>
        <dbReference type="EMBL" id="MFH6772365.1"/>
    </source>
</evidence>
<evidence type="ECO:0000259" key="8">
    <source>
        <dbReference type="Pfam" id="PF16355"/>
    </source>
</evidence>
<comment type="similarity">
    <text evidence="1">Belongs to the glycosyl hydrolase 2 family.</text>
</comment>